<evidence type="ECO:0000256" key="1">
    <source>
        <dbReference type="ARBA" id="ARBA00022679"/>
    </source>
</evidence>
<dbReference type="InterPro" id="IPR051531">
    <property type="entry name" value="N-acetyltransferase"/>
</dbReference>
<dbReference type="PANTHER" id="PTHR43792">
    <property type="entry name" value="GNAT FAMILY, PUTATIVE (AFU_ORTHOLOGUE AFUA_3G00765)-RELATED-RELATED"/>
    <property type="match status" value="1"/>
</dbReference>
<dbReference type="Gene3D" id="3.40.630.30">
    <property type="match status" value="1"/>
</dbReference>
<dbReference type="STRING" id="648757.Rvan_1743"/>
<dbReference type="PANTHER" id="PTHR43792:SF8">
    <property type="entry name" value="[RIBOSOMAL PROTEIN US5]-ALANINE N-ACETYLTRANSFERASE"/>
    <property type="match status" value="1"/>
</dbReference>
<name>E3HZ15_RHOVT</name>
<evidence type="ECO:0000259" key="4">
    <source>
        <dbReference type="PROSITE" id="PS51186"/>
    </source>
</evidence>
<evidence type="ECO:0000256" key="2">
    <source>
        <dbReference type="ARBA" id="ARBA00023315"/>
    </source>
</evidence>
<sequence length="196" mass="22934">MMLGGSRMFFPETRPYVEGDGVYLREPQMSDYKEWAALRGESRSFLEPWEPRWAKDELSRETYRRRIRYYYRDARQDVGYAFFLFRSSDNALIGGLTLSNIRRGVSQSCSLGYWTGAPHARQGYMTKGVQSVIWFVFDVLRLHRLEAACLPENKPSAALLVRTGFQYEGLARRYLKINGVWQDHWLFALLNDDPLP</sequence>
<dbReference type="eggNOG" id="COG1670">
    <property type="taxonomic scope" value="Bacteria"/>
</dbReference>
<accession>E3HZ15</accession>
<dbReference type="Proteomes" id="UP000001399">
    <property type="component" value="Chromosome"/>
</dbReference>
<feature type="domain" description="N-acetyltransferase" evidence="4">
    <location>
        <begin position="22"/>
        <end position="192"/>
    </location>
</feature>
<organism evidence="5 6">
    <name type="scientific">Rhodomicrobium vannielii (strain ATCC 17100 / DSM 162 / LMG 4299 / NCIMB 10020 / ATH 3.1.1)</name>
    <dbReference type="NCBI Taxonomy" id="648757"/>
    <lineage>
        <taxon>Bacteria</taxon>
        <taxon>Pseudomonadati</taxon>
        <taxon>Pseudomonadota</taxon>
        <taxon>Alphaproteobacteria</taxon>
        <taxon>Hyphomicrobiales</taxon>
        <taxon>Hyphomicrobiaceae</taxon>
        <taxon>Rhodomicrobium</taxon>
    </lineage>
</organism>
<dbReference type="EMBL" id="CP002292">
    <property type="protein sequence ID" value="ADP70990.1"/>
    <property type="molecule type" value="Genomic_DNA"/>
</dbReference>
<dbReference type="PROSITE" id="PS51186">
    <property type="entry name" value="GNAT"/>
    <property type="match status" value="1"/>
</dbReference>
<reference evidence="6" key="1">
    <citation type="journal article" date="2011" name="J. Bacteriol.">
        <title>Genome sequences of eight morphologically diverse alphaproteobacteria.</title>
        <authorList>
            <consortium name="US DOE Joint Genome Institute"/>
            <person name="Brown P.J."/>
            <person name="Kysela D.T."/>
            <person name="Buechlein A."/>
            <person name="Hemmerich C."/>
            <person name="Brun Y.V."/>
        </authorList>
    </citation>
    <scope>NUCLEOTIDE SEQUENCE [LARGE SCALE GENOMIC DNA]</scope>
    <source>
        <strain evidence="6">ATCC 17100 / ATH 3.1.1 / DSM 162 / LMG 4299</strain>
    </source>
</reference>
<dbReference type="GO" id="GO:0008999">
    <property type="term" value="F:protein-N-terminal-alanine acetyltransferase activity"/>
    <property type="evidence" value="ECO:0007669"/>
    <property type="project" value="TreeGrafter"/>
</dbReference>
<dbReference type="Pfam" id="PF13302">
    <property type="entry name" value="Acetyltransf_3"/>
    <property type="match status" value="1"/>
</dbReference>
<dbReference type="InterPro" id="IPR016181">
    <property type="entry name" value="Acyl_CoA_acyltransferase"/>
</dbReference>
<dbReference type="EC" id="2.3.1.128" evidence="5"/>
<dbReference type="AlphaFoldDB" id="E3HZ15"/>
<keyword evidence="1 5" id="KW-0808">Transferase</keyword>
<dbReference type="HOGENOM" id="CLU_013985_40_1_5"/>
<dbReference type="SUPFAM" id="SSF55729">
    <property type="entry name" value="Acyl-CoA N-acyltransferases (Nat)"/>
    <property type="match status" value="1"/>
</dbReference>
<keyword evidence="2 5" id="KW-0012">Acyltransferase</keyword>
<comment type="similarity">
    <text evidence="3">Belongs to the acetyltransferase family. RimJ subfamily.</text>
</comment>
<dbReference type="GO" id="GO:0005737">
    <property type="term" value="C:cytoplasm"/>
    <property type="evidence" value="ECO:0007669"/>
    <property type="project" value="TreeGrafter"/>
</dbReference>
<gene>
    <name evidence="5" type="ordered locus">Rvan_1743</name>
</gene>
<keyword evidence="6" id="KW-1185">Reference proteome</keyword>
<proteinExistence type="inferred from homology"/>
<protein>
    <submittedName>
        <fullName evidence="5">Ribosomal-protein-alanine N-acetyltransferase</fullName>
        <ecNumber evidence="5">2.3.1.128</ecNumber>
    </submittedName>
</protein>
<dbReference type="RefSeq" id="WP_013419386.1">
    <property type="nucleotide sequence ID" value="NC_014664.1"/>
</dbReference>
<evidence type="ECO:0000256" key="3">
    <source>
        <dbReference type="ARBA" id="ARBA00038502"/>
    </source>
</evidence>
<dbReference type="KEGG" id="rva:Rvan_1743"/>
<evidence type="ECO:0000313" key="6">
    <source>
        <dbReference type="Proteomes" id="UP000001399"/>
    </source>
</evidence>
<dbReference type="InterPro" id="IPR000182">
    <property type="entry name" value="GNAT_dom"/>
</dbReference>
<evidence type="ECO:0000313" key="5">
    <source>
        <dbReference type="EMBL" id="ADP70990.1"/>
    </source>
</evidence>